<dbReference type="Gene3D" id="1.10.645.10">
    <property type="entry name" value="Cytochrome-c3 Hydrogenase, chain B"/>
    <property type="match status" value="1"/>
</dbReference>
<dbReference type="PANTHER" id="PTHR42958">
    <property type="entry name" value="HYDROGENASE-2 LARGE CHAIN"/>
    <property type="match status" value="1"/>
</dbReference>
<dbReference type="OrthoDB" id="9761717at2"/>
<feature type="binding site" evidence="7">
    <location>
        <position position="41"/>
    </location>
    <ligand>
        <name>Mg(2+)</name>
        <dbReference type="ChEBI" id="CHEBI:18420"/>
    </ligand>
</feature>
<sequence>MTRKILGPFNRVEGDLEVEVEIADGIVTKAWVNSPLYRGFEQILQGKPPMDALTYTPRICGICSVSQSIACASALAQIQNITPPSNGQLVSNLILACENIADHLTHFYLFFMPDFARDSYQNKSWHKNISNRFRAQTGTATPTMLKARAEFMHITGILAGKWPHTLSIQPGGTTTSVSASDKIQLLGILTSFREFLETQLFADTLENIIQLETDDSLKSWMENHPQADFAEFLQIAEDLDLHKLGKIDAKFMSYGVYTHEDNSFLPQGLWANGELSELDTNLIKEDISSSWMLSQNGAKHPYQGNTLPDPDQADGYSWCKAPRYNEQVIEVGAHARQTIAQNPLALDLAKNSQSNVRNRVIARLLELARIVPEMEKWVRQINPEEPFQIISKLPDEAEGQGIIEAARGSLGHWIRVRNGRILNYQIIAPTTWNFSPRDKDDIAGALEQALIGTEVDNEGNGSVAIQHVVRSFDPCMVCTVH</sequence>
<dbReference type="PROSITE" id="PS00507">
    <property type="entry name" value="NI_HGENASE_L_1"/>
    <property type="match status" value="1"/>
</dbReference>
<dbReference type="EMBL" id="SMFQ01000002">
    <property type="protein sequence ID" value="TCJ88398.1"/>
    <property type="molecule type" value="Genomic_DNA"/>
</dbReference>
<dbReference type="Pfam" id="PF00374">
    <property type="entry name" value="NiFeSe_Hases"/>
    <property type="match status" value="2"/>
</dbReference>
<dbReference type="InterPro" id="IPR029014">
    <property type="entry name" value="NiFe-Hase_large"/>
</dbReference>
<dbReference type="GO" id="GO:0008901">
    <property type="term" value="F:ferredoxin hydrogenase activity"/>
    <property type="evidence" value="ECO:0007669"/>
    <property type="project" value="InterPro"/>
</dbReference>
<feature type="binding site" evidence="7">
    <location>
        <position position="60"/>
    </location>
    <ligand>
        <name>Ni(2+)</name>
        <dbReference type="ChEBI" id="CHEBI:49786"/>
    </ligand>
</feature>
<organism evidence="8 9">
    <name type="scientific">Cocleimonas flava</name>
    <dbReference type="NCBI Taxonomy" id="634765"/>
    <lineage>
        <taxon>Bacteria</taxon>
        <taxon>Pseudomonadati</taxon>
        <taxon>Pseudomonadota</taxon>
        <taxon>Gammaproteobacteria</taxon>
        <taxon>Thiotrichales</taxon>
        <taxon>Thiotrichaceae</taxon>
        <taxon>Cocleimonas</taxon>
    </lineage>
</organism>
<comment type="cofactor">
    <cofactor evidence="1 7">
        <name>Ni(2+)</name>
        <dbReference type="ChEBI" id="CHEBI:49786"/>
    </cofactor>
</comment>
<comment type="cofactor">
    <cofactor evidence="7">
        <name>Fe cation</name>
        <dbReference type="ChEBI" id="CHEBI:24875"/>
    </cofactor>
</comment>
<name>A0A4R1F961_9GAMM</name>
<dbReference type="InterPro" id="IPR050867">
    <property type="entry name" value="NiFe/NiFeSe_hydrgnase_LSU"/>
</dbReference>
<comment type="caution">
    <text evidence="8">The sequence shown here is derived from an EMBL/GenBank/DDBJ whole genome shotgun (WGS) entry which is preliminary data.</text>
</comment>
<evidence type="ECO:0000256" key="4">
    <source>
        <dbReference type="ARBA" id="ARBA00022596"/>
    </source>
</evidence>
<keyword evidence="6" id="KW-0560">Oxidoreductase</keyword>
<dbReference type="Proteomes" id="UP000294887">
    <property type="component" value="Unassembled WGS sequence"/>
</dbReference>
<reference evidence="8 9" key="1">
    <citation type="submission" date="2019-03" db="EMBL/GenBank/DDBJ databases">
        <title>Genomic Encyclopedia of Type Strains, Phase IV (KMG-IV): sequencing the most valuable type-strain genomes for metagenomic binning, comparative biology and taxonomic classification.</title>
        <authorList>
            <person name="Goeker M."/>
        </authorList>
    </citation>
    <scope>NUCLEOTIDE SEQUENCE [LARGE SCALE GENOMIC DNA]</scope>
    <source>
        <strain evidence="8 9">DSM 24830</strain>
    </source>
</reference>
<keyword evidence="7" id="KW-0408">Iron</keyword>
<evidence type="ECO:0000256" key="3">
    <source>
        <dbReference type="ARBA" id="ARBA00009292"/>
    </source>
</evidence>
<feature type="binding site" evidence="7">
    <location>
        <position position="63"/>
    </location>
    <ligand>
        <name>Fe cation</name>
        <dbReference type="ChEBI" id="CHEBI:24875"/>
    </ligand>
</feature>
<evidence type="ECO:0000256" key="1">
    <source>
        <dbReference type="ARBA" id="ARBA00001967"/>
    </source>
</evidence>
<proteinExistence type="inferred from homology"/>
<protein>
    <submittedName>
        <fullName evidence="8">Hydrogenase large subunit</fullName>
    </submittedName>
</protein>
<dbReference type="InterPro" id="IPR018194">
    <property type="entry name" value="Ni-dep_hyd_lsu_Ni_BS"/>
</dbReference>
<dbReference type="AlphaFoldDB" id="A0A4R1F961"/>
<dbReference type="PANTHER" id="PTHR42958:SF4">
    <property type="entry name" value="HYDROGENASE EXPRESSION_FORMATION PROTEIN HUPK"/>
    <property type="match status" value="1"/>
</dbReference>
<evidence type="ECO:0000256" key="5">
    <source>
        <dbReference type="ARBA" id="ARBA00022723"/>
    </source>
</evidence>
<feature type="binding site" evidence="7">
    <location>
        <position position="63"/>
    </location>
    <ligand>
        <name>Ni(2+)</name>
        <dbReference type="ChEBI" id="CHEBI:49786"/>
    </ligand>
</feature>
<dbReference type="GO" id="GO:0016151">
    <property type="term" value="F:nickel cation binding"/>
    <property type="evidence" value="ECO:0007669"/>
    <property type="project" value="InterPro"/>
</dbReference>
<accession>A0A4R1F961</accession>
<evidence type="ECO:0000313" key="9">
    <source>
        <dbReference type="Proteomes" id="UP000294887"/>
    </source>
</evidence>
<keyword evidence="9" id="KW-1185">Reference proteome</keyword>
<keyword evidence="7" id="KW-0460">Magnesium</keyword>
<evidence type="ECO:0000256" key="6">
    <source>
        <dbReference type="ARBA" id="ARBA00023002"/>
    </source>
</evidence>
<dbReference type="SUPFAM" id="SSF56762">
    <property type="entry name" value="HydB/Nqo4-like"/>
    <property type="match status" value="1"/>
</dbReference>
<dbReference type="RefSeq" id="WP_131904095.1">
    <property type="nucleotide sequence ID" value="NZ_BAAAFU010000008.1"/>
</dbReference>
<feature type="binding site" evidence="7">
    <location>
        <position position="478"/>
    </location>
    <ligand>
        <name>Fe cation</name>
        <dbReference type="ChEBI" id="CHEBI:24875"/>
    </ligand>
</feature>
<gene>
    <name evidence="8" type="ORF">EV695_0242</name>
</gene>
<comment type="subcellular location">
    <subcellularLocation>
        <location evidence="2">Cell envelope</location>
    </subcellularLocation>
</comment>
<evidence type="ECO:0000256" key="2">
    <source>
        <dbReference type="ARBA" id="ARBA00004196"/>
    </source>
</evidence>
<evidence type="ECO:0000256" key="7">
    <source>
        <dbReference type="PIRSR" id="PIRSR601501-1"/>
    </source>
</evidence>
<dbReference type="GO" id="GO:0030313">
    <property type="term" value="C:cell envelope"/>
    <property type="evidence" value="ECO:0007669"/>
    <property type="project" value="UniProtKB-SubCell"/>
</dbReference>
<dbReference type="InterPro" id="IPR001501">
    <property type="entry name" value="Ni-dep_hyd_lsu"/>
</dbReference>
<feature type="binding site" evidence="7">
    <location>
        <position position="481"/>
    </location>
    <ligand>
        <name>Mg(2+)</name>
        <dbReference type="ChEBI" id="CHEBI:18420"/>
    </ligand>
</feature>
<comment type="similarity">
    <text evidence="3">Belongs to the [NiFe]/[NiFeSe] hydrogenase large subunit family.</text>
</comment>
<keyword evidence="5 7" id="KW-0479">Metal-binding</keyword>
<keyword evidence="4 7" id="KW-0533">Nickel</keyword>
<feature type="binding site" evidence="7">
    <location>
        <position position="475"/>
    </location>
    <ligand>
        <name>Ni(2+)</name>
        <dbReference type="ChEBI" id="CHEBI:49786"/>
    </ligand>
</feature>
<feature type="binding site" evidence="7">
    <location>
        <position position="426"/>
    </location>
    <ligand>
        <name>Mg(2+)</name>
        <dbReference type="ChEBI" id="CHEBI:18420"/>
    </ligand>
</feature>
<evidence type="ECO:0000313" key="8">
    <source>
        <dbReference type="EMBL" id="TCJ88398.1"/>
    </source>
</evidence>